<reference evidence="1 2" key="1">
    <citation type="journal article" date="2021" name="Nat. Commun.">
        <title>Genetic determinants of endophytism in the Arabidopsis root mycobiome.</title>
        <authorList>
            <person name="Mesny F."/>
            <person name="Miyauchi S."/>
            <person name="Thiergart T."/>
            <person name="Pickel B."/>
            <person name="Atanasova L."/>
            <person name="Karlsson M."/>
            <person name="Huettel B."/>
            <person name="Barry K.W."/>
            <person name="Haridas S."/>
            <person name="Chen C."/>
            <person name="Bauer D."/>
            <person name="Andreopoulos W."/>
            <person name="Pangilinan J."/>
            <person name="LaButti K."/>
            <person name="Riley R."/>
            <person name="Lipzen A."/>
            <person name="Clum A."/>
            <person name="Drula E."/>
            <person name="Henrissat B."/>
            <person name="Kohler A."/>
            <person name="Grigoriev I.V."/>
            <person name="Martin F.M."/>
            <person name="Hacquard S."/>
        </authorList>
    </citation>
    <scope>NUCLEOTIDE SEQUENCE [LARGE SCALE GENOMIC DNA]</scope>
    <source>
        <strain evidence="1 2">MPI-SDFR-AT-0079</strain>
    </source>
</reference>
<name>A0ACB7NYM3_9PEZI</name>
<comment type="caution">
    <text evidence="1">The sequence shown here is derived from an EMBL/GenBank/DDBJ whole genome shotgun (WGS) entry which is preliminary data.</text>
</comment>
<proteinExistence type="predicted"/>
<protein>
    <submittedName>
        <fullName evidence="1">Uncharacterized protein</fullName>
    </submittedName>
</protein>
<gene>
    <name evidence="1" type="ORF">F5144DRAFT_395169</name>
</gene>
<evidence type="ECO:0000313" key="2">
    <source>
        <dbReference type="Proteomes" id="UP000724584"/>
    </source>
</evidence>
<keyword evidence="2" id="KW-1185">Reference proteome</keyword>
<accession>A0ACB7NYM3</accession>
<dbReference type="Proteomes" id="UP000724584">
    <property type="component" value="Unassembled WGS sequence"/>
</dbReference>
<dbReference type="EMBL" id="JAGIZQ010000007">
    <property type="protein sequence ID" value="KAH6617555.1"/>
    <property type="molecule type" value="Genomic_DNA"/>
</dbReference>
<organism evidence="1 2">
    <name type="scientific">Chaetomium tenue</name>
    <dbReference type="NCBI Taxonomy" id="1854479"/>
    <lineage>
        <taxon>Eukaryota</taxon>
        <taxon>Fungi</taxon>
        <taxon>Dikarya</taxon>
        <taxon>Ascomycota</taxon>
        <taxon>Pezizomycotina</taxon>
        <taxon>Sordariomycetes</taxon>
        <taxon>Sordariomycetidae</taxon>
        <taxon>Sordariales</taxon>
        <taxon>Chaetomiaceae</taxon>
        <taxon>Chaetomium</taxon>
    </lineage>
</organism>
<sequence>MPRQRYPRKANNIGSYNENDLRNKAWADPQPGEKTGSTRAKHQPNKQAGPTRAKRQRRQANAPLAPSPVPAAPPPDAGIASFVDAVAAPSPDHPPPPNSPPPPHAVPNPNAPRSPEAPSSPDATAPTLPGSVVIPSTNSIAPLSPGVGPANPRTGGGNQQAPENAAKKRTFNILETTYGSDIDAYHALDFWEELDGAIRWFVKYHMVKVVDWDTLDASIKERLTVWAPFAQRYLAYEYDSYSIFEGWIWRTLFDRVFNQHDHELWEGYGRLKPQLHRKPFRPLVSPLPSF</sequence>
<evidence type="ECO:0000313" key="1">
    <source>
        <dbReference type="EMBL" id="KAH6617555.1"/>
    </source>
</evidence>